<evidence type="ECO:0000259" key="1">
    <source>
        <dbReference type="Pfam" id="PF06276"/>
    </source>
</evidence>
<dbReference type="InterPro" id="IPR024726">
    <property type="entry name" value="FhuF_C"/>
</dbReference>
<dbReference type="Proteomes" id="UP000190130">
    <property type="component" value="Unassembled WGS sequence"/>
</dbReference>
<dbReference type="InterPro" id="IPR022770">
    <property type="entry name" value="IucA/IucC-like_C"/>
</dbReference>
<name>A0A0Q3I0N9_9HYPH</name>
<reference evidence="3 5" key="1">
    <citation type="submission" date="2015-10" db="EMBL/GenBank/DDBJ databases">
        <title>Draft genome of Bosea thiooxidans.</title>
        <authorList>
            <person name="Wang X."/>
        </authorList>
    </citation>
    <scope>NUCLEOTIDE SEQUENCE [LARGE SCALE GENOMIC DNA]</scope>
    <source>
        <strain evidence="3 5">CGMCC 9174</strain>
    </source>
</reference>
<evidence type="ECO:0000313" key="6">
    <source>
        <dbReference type="Proteomes" id="UP000190130"/>
    </source>
</evidence>
<protein>
    <submittedName>
        <fullName evidence="4">Ferric iron reductase protein FhuF</fullName>
    </submittedName>
</protein>
<dbReference type="GO" id="GO:0003824">
    <property type="term" value="F:catalytic activity"/>
    <property type="evidence" value="ECO:0007669"/>
    <property type="project" value="UniProtKB-ARBA"/>
</dbReference>
<dbReference type="EMBL" id="LMAR01000068">
    <property type="protein sequence ID" value="KQK28512.1"/>
    <property type="molecule type" value="Genomic_DNA"/>
</dbReference>
<dbReference type="GO" id="GO:0051537">
    <property type="term" value="F:2 iron, 2 sulfur cluster binding"/>
    <property type="evidence" value="ECO:0007669"/>
    <property type="project" value="InterPro"/>
</dbReference>
<evidence type="ECO:0000313" key="4">
    <source>
        <dbReference type="EMBL" id="SKC13419.1"/>
    </source>
</evidence>
<dbReference type="RefSeq" id="WP_055730147.1">
    <property type="nucleotide sequence ID" value="NZ_FUYX01000017.1"/>
</dbReference>
<dbReference type="InterPro" id="IPR008090">
    <property type="entry name" value="Fe_iron_reduct"/>
</dbReference>
<organism evidence="3 5">
    <name type="scientific">Bosea thiooxidans</name>
    <dbReference type="NCBI Taxonomy" id="53254"/>
    <lineage>
        <taxon>Bacteria</taxon>
        <taxon>Pseudomonadati</taxon>
        <taxon>Pseudomonadota</taxon>
        <taxon>Alphaproteobacteria</taxon>
        <taxon>Hyphomicrobiales</taxon>
        <taxon>Boseaceae</taxon>
        <taxon>Bosea</taxon>
    </lineage>
</organism>
<evidence type="ECO:0000313" key="3">
    <source>
        <dbReference type="EMBL" id="KQK28512.1"/>
    </source>
</evidence>
<gene>
    <name evidence="3" type="ORF">ARD30_21325</name>
    <name evidence="4" type="ORF">SAMN05660750_04593</name>
</gene>
<reference evidence="4 6" key="2">
    <citation type="submission" date="2017-02" db="EMBL/GenBank/DDBJ databases">
        <authorList>
            <person name="Peterson S.W."/>
        </authorList>
    </citation>
    <scope>NUCLEOTIDE SEQUENCE [LARGE SCALE GENOMIC DNA]</scope>
    <source>
        <strain evidence="4 6">DSM 9653</strain>
    </source>
</reference>
<sequence length="242" mass="26145">MNPPELEGCFTGTFAYLAGAVRRCDEAEGLAGARLLDGAMLDGLLLRFAERYPGGEHRALVSMWSQWHFAAVVIPAVAAILLARRELPVALPEARFALHDDGRTAAILLSPGLELAQADRRGRFDTLVQGHLVPLIRLLATHFPVSPRLIWANAAVRFAWAVQQCAARPEADRDGVAEAEELLTTALTPAGARNPLHDALRPSPLVAIEACQRRVCCLRYLLPGVADCGSLCPLPPARRARG</sequence>
<keyword evidence="5" id="KW-1185">Reference proteome</keyword>
<dbReference type="Pfam" id="PF11575">
    <property type="entry name" value="FhuF_C"/>
    <property type="match status" value="1"/>
</dbReference>
<dbReference type="Pfam" id="PF06276">
    <property type="entry name" value="FhuF"/>
    <property type="match status" value="1"/>
</dbReference>
<feature type="domain" description="Aerobactin siderophore biosynthesis IucA/IucC-like C-terminal" evidence="1">
    <location>
        <begin position="62"/>
        <end position="196"/>
    </location>
</feature>
<feature type="domain" description="Ferric siderophore reductase C-terminal" evidence="2">
    <location>
        <begin position="213"/>
        <end position="234"/>
    </location>
</feature>
<dbReference type="STRING" id="53254.SAMN05660750_04593"/>
<dbReference type="OrthoDB" id="8993954at2"/>
<evidence type="ECO:0000259" key="2">
    <source>
        <dbReference type="Pfam" id="PF11575"/>
    </source>
</evidence>
<accession>A0A0Q3I0N9</accession>
<evidence type="ECO:0000313" key="5">
    <source>
        <dbReference type="Proteomes" id="UP000051562"/>
    </source>
</evidence>
<dbReference type="AlphaFoldDB" id="A0A0Q3I0N9"/>
<dbReference type="PRINTS" id="PR01714">
    <property type="entry name" value="2FE2SRDCTASE"/>
</dbReference>
<dbReference type="NCBIfam" id="TIGR03951">
    <property type="entry name" value="Fe_III_red_FhuF"/>
    <property type="match status" value="1"/>
</dbReference>
<dbReference type="Proteomes" id="UP000051562">
    <property type="component" value="Unassembled WGS sequence"/>
</dbReference>
<proteinExistence type="predicted"/>
<dbReference type="EMBL" id="FUYX01000017">
    <property type="protein sequence ID" value="SKC13419.1"/>
    <property type="molecule type" value="Genomic_DNA"/>
</dbReference>